<keyword evidence="4" id="KW-0645">Protease</keyword>
<dbReference type="GO" id="GO:0000270">
    <property type="term" value="P:peptidoglycan metabolic process"/>
    <property type="evidence" value="ECO:0007669"/>
    <property type="project" value="TreeGrafter"/>
</dbReference>
<evidence type="ECO:0000256" key="3">
    <source>
        <dbReference type="SAM" id="SignalP"/>
    </source>
</evidence>
<evidence type="ECO:0000256" key="1">
    <source>
        <dbReference type="ARBA" id="ARBA00006096"/>
    </source>
</evidence>
<dbReference type="Pfam" id="PF02113">
    <property type="entry name" value="Peptidase_S13"/>
    <property type="match status" value="1"/>
</dbReference>
<evidence type="ECO:0000256" key="2">
    <source>
        <dbReference type="ARBA" id="ARBA00022801"/>
    </source>
</evidence>
<dbReference type="GO" id="GO:0006508">
    <property type="term" value="P:proteolysis"/>
    <property type="evidence" value="ECO:0007669"/>
    <property type="project" value="InterPro"/>
</dbReference>
<dbReference type="EMBL" id="MTJL01000020">
    <property type="protein sequence ID" value="OMI05326.1"/>
    <property type="molecule type" value="Genomic_DNA"/>
</dbReference>
<keyword evidence="2" id="KW-0378">Hydrolase</keyword>
<evidence type="ECO:0000313" key="5">
    <source>
        <dbReference type="Proteomes" id="UP000187367"/>
    </source>
</evidence>
<name>A0A1R1QKV4_9BACI</name>
<keyword evidence="3" id="KW-0732">Signal</keyword>
<dbReference type="InterPro" id="IPR012338">
    <property type="entry name" value="Beta-lactam/transpept-like"/>
</dbReference>
<accession>A0A1R1QKV4</accession>
<proteinExistence type="inferred from homology"/>
<dbReference type="PANTHER" id="PTHR30023:SF0">
    <property type="entry name" value="PENICILLIN-SENSITIVE CARBOXYPEPTIDASE A"/>
    <property type="match status" value="1"/>
</dbReference>
<dbReference type="Gene3D" id="3.40.710.10">
    <property type="entry name" value="DD-peptidase/beta-lactamase superfamily"/>
    <property type="match status" value="2"/>
</dbReference>
<feature type="signal peptide" evidence="3">
    <location>
        <begin position="1"/>
        <end position="25"/>
    </location>
</feature>
<dbReference type="AlphaFoldDB" id="A0A1R1QKV4"/>
<protein>
    <submittedName>
        <fullName evidence="4">D-alanyl-D-alanine carboxypeptidase/D-alanyl-D-alanine-endopeptidase</fullName>
    </submittedName>
</protein>
<dbReference type="Gene3D" id="3.50.80.20">
    <property type="entry name" value="D-Ala-D-Ala carboxypeptidase C, peptidase S13"/>
    <property type="match status" value="1"/>
</dbReference>
<dbReference type="GO" id="GO:0004185">
    <property type="term" value="F:serine-type carboxypeptidase activity"/>
    <property type="evidence" value="ECO:0007669"/>
    <property type="project" value="InterPro"/>
</dbReference>
<dbReference type="PANTHER" id="PTHR30023">
    <property type="entry name" value="D-ALANYL-D-ALANINE CARBOXYPEPTIDASE"/>
    <property type="match status" value="1"/>
</dbReference>
<gene>
    <name evidence="4" type="ORF">BW143_11390</name>
</gene>
<organism evidence="4 5">
    <name type="scientific">Bacillus swezeyi</name>
    <dbReference type="NCBI Taxonomy" id="1925020"/>
    <lineage>
        <taxon>Bacteria</taxon>
        <taxon>Bacillati</taxon>
        <taxon>Bacillota</taxon>
        <taxon>Bacilli</taxon>
        <taxon>Bacillales</taxon>
        <taxon>Bacillaceae</taxon>
        <taxon>Bacillus</taxon>
    </lineage>
</organism>
<sequence length="494" mass="54240">MKKNMKLCLCIAMILILTLSSHIRGEEPAVLAAEEKGGMHHEIERLLKHDPNLKGALAGVSVRSLSTGEILYGHMGDVRLRPASNMKLLTAAAALNVLGEDYSFQTEVLSDGQQRGKTLMGSLYLKGKGDPTLLPTDFDQLAESIRKKGITTIRGYLIGDDSWYDDVRYSQDLSWSDEDAYYGAQVSALTASPNEDYDAGTVILEVNPGSKTGEKPKVAITPKTNYVKIKNHAETVPADGKKDIEVKRNHGTNTIQIKGTIPLETSKVRQWVAVWEPSRYALDLLKQALHRQGIKILGKEKTGQTPAKAQRLTVHQSMPLSELMIPFMKLSNNGHAETLVKEMGKTIKKEGSWDKGLDVLKTELDTFGIDPDGLLLRDGSGISHINFITAHQITKLLYSIQDEKWFSSYVRSLPVAGASDRMVGGTLRNRMKNPPVKGKVRAKTGSLSTVSSLSGYVDTTSGETLIFSILLNQLLDDEKGKDIEDRIAEILAAS</sequence>
<dbReference type="NCBIfam" id="TIGR00666">
    <property type="entry name" value="PBP4"/>
    <property type="match status" value="1"/>
</dbReference>
<dbReference type="Proteomes" id="UP000187367">
    <property type="component" value="Unassembled WGS sequence"/>
</dbReference>
<comment type="similarity">
    <text evidence="1">Belongs to the peptidase S13 family.</text>
</comment>
<keyword evidence="5" id="KW-1185">Reference proteome</keyword>
<keyword evidence="4" id="KW-0121">Carboxypeptidase</keyword>
<dbReference type="SUPFAM" id="SSF56601">
    <property type="entry name" value="beta-lactamase/transpeptidase-like"/>
    <property type="match status" value="1"/>
</dbReference>
<dbReference type="InterPro" id="IPR000667">
    <property type="entry name" value="Peptidase_S13"/>
</dbReference>
<dbReference type="RefSeq" id="WP_076797454.1">
    <property type="nucleotide sequence ID" value="NZ_JARMMK010000007.1"/>
</dbReference>
<feature type="chain" id="PRO_5038815369" evidence="3">
    <location>
        <begin position="26"/>
        <end position="494"/>
    </location>
</feature>
<reference evidence="4 5" key="1">
    <citation type="submission" date="2017-01" db="EMBL/GenBank/DDBJ databases">
        <title>Bacillus phylogenomics.</title>
        <authorList>
            <person name="Dunlap C."/>
        </authorList>
    </citation>
    <scope>NUCLEOTIDE SEQUENCE [LARGE SCALE GENOMIC DNA]</scope>
    <source>
        <strain evidence="4 5">NRRL B-41282</strain>
    </source>
</reference>
<evidence type="ECO:0000313" key="4">
    <source>
        <dbReference type="EMBL" id="OMI05326.1"/>
    </source>
</evidence>
<comment type="caution">
    <text evidence="4">The sequence shown here is derived from an EMBL/GenBank/DDBJ whole genome shotgun (WGS) entry which is preliminary data.</text>
</comment>
<dbReference type="PRINTS" id="PR00922">
    <property type="entry name" value="DADACBPTASE3"/>
</dbReference>